<keyword evidence="2" id="KW-1015">Disulfide bond</keyword>
<organism evidence="4 5">
    <name type="scientific">Tothia fuscella</name>
    <dbReference type="NCBI Taxonomy" id="1048955"/>
    <lineage>
        <taxon>Eukaryota</taxon>
        <taxon>Fungi</taxon>
        <taxon>Dikarya</taxon>
        <taxon>Ascomycota</taxon>
        <taxon>Pezizomycotina</taxon>
        <taxon>Dothideomycetes</taxon>
        <taxon>Pleosporomycetidae</taxon>
        <taxon>Venturiales</taxon>
        <taxon>Cylindrosympodiaceae</taxon>
        <taxon>Tothia</taxon>
    </lineage>
</organism>
<name>A0A9P4NMV3_9PEZI</name>
<evidence type="ECO:0000256" key="1">
    <source>
        <dbReference type="ARBA" id="ARBA00022801"/>
    </source>
</evidence>
<comment type="caution">
    <text evidence="4">The sequence shown here is derived from an EMBL/GenBank/DDBJ whole genome shotgun (WGS) entry which is preliminary data.</text>
</comment>
<dbReference type="SMART" id="SM01110">
    <property type="entry name" value="Cutinase"/>
    <property type="match status" value="1"/>
</dbReference>
<dbReference type="SUPFAM" id="SSF53474">
    <property type="entry name" value="alpha/beta-Hydrolases"/>
    <property type="match status" value="1"/>
</dbReference>
<evidence type="ECO:0000256" key="3">
    <source>
        <dbReference type="SAM" id="SignalP"/>
    </source>
</evidence>
<sequence>MRLLLVSLLSAYAAAQTACPPFEFVYAPQNAGTGAQFESAASKVWSKGYGAAGYSLYTNLTALIPGMAGYPVHYPASFSGCTSEDPGIKDMQNHLIARAKQCPDIKFSLGGHSQGGFVTARTLPRLPKEVNKKIIAVTMFGSPRCIDKLGVAGRCKSYCYKNDEVTNENR</sequence>
<evidence type="ECO:0000313" key="5">
    <source>
        <dbReference type="Proteomes" id="UP000800235"/>
    </source>
</evidence>
<gene>
    <name evidence="4" type="ORF">EJ08DRAFT_329186</name>
</gene>
<dbReference type="OrthoDB" id="3225429at2759"/>
<keyword evidence="1" id="KW-0378">Hydrolase</keyword>
<dbReference type="Pfam" id="PF01083">
    <property type="entry name" value="Cutinase"/>
    <property type="match status" value="1"/>
</dbReference>
<protein>
    <submittedName>
        <fullName evidence="4">Alpha/beta-hydrolase</fullName>
    </submittedName>
</protein>
<feature type="chain" id="PRO_5040402572" evidence="3">
    <location>
        <begin position="16"/>
        <end position="170"/>
    </location>
</feature>
<evidence type="ECO:0000256" key="2">
    <source>
        <dbReference type="ARBA" id="ARBA00023157"/>
    </source>
</evidence>
<evidence type="ECO:0000313" key="4">
    <source>
        <dbReference type="EMBL" id="KAF2428089.1"/>
    </source>
</evidence>
<dbReference type="PANTHER" id="PTHR33630:SF9">
    <property type="entry name" value="CUTINASE 4"/>
    <property type="match status" value="1"/>
</dbReference>
<keyword evidence="3" id="KW-0732">Signal</keyword>
<dbReference type="PANTHER" id="PTHR33630">
    <property type="entry name" value="CUTINASE RV1984C-RELATED-RELATED"/>
    <property type="match status" value="1"/>
</dbReference>
<feature type="signal peptide" evidence="3">
    <location>
        <begin position="1"/>
        <end position="15"/>
    </location>
</feature>
<accession>A0A9P4NMV3</accession>
<dbReference type="GO" id="GO:0052689">
    <property type="term" value="F:carboxylic ester hydrolase activity"/>
    <property type="evidence" value="ECO:0007669"/>
    <property type="project" value="UniProtKB-ARBA"/>
</dbReference>
<dbReference type="InterPro" id="IPR000675">
    <property type="entry name" value="Cutinase/axe"/>
</dbReference>
<dbReference type="AlphaFoldDB" id="A0A9P4NMV3"/>
<reference evidence="4" key="1">
    <citation type="journal article" date="2020" name="Stud. Mycol.">
        <title>101 Dothideomycetes genomes: a test case for predicting lifestyles and emergence of pathogens.</title>
        <authorList>
            <person name="Haridas S."/>
            <person name="Albert R."/>
            <person name="Binder M."/>
            <person name="Bloem J."/>
            <person name="Labutti K."/>
            <person name="Salamov A."/>
            <person name="Andreopoulos B."/>
            <person name="Baker S."/>
            <person name="Barry K."/>
            <person name="Bills G."/>
            <person name="Bluhm B."/>
            <person name="Cannon C."/>
            <person name="Castanera R."/>
            <person name="Culley D."/>
            <person name="Daum C."/>
            <person name="Ezra D."/>
            <person name="Gonzalez J."/>
            <person name="Henrissat B."/>
            <person name="Kuo A."/>
            <person name="Liang C."/>
            <person name="Lipzen A."/>
            <person name="Lutzoni F."/>
            <person name="Magnuson J."/>
            <person name="Mondo S."/>
            <person name="Nolan M."/>
            <person name="Ohm R."/>
            <person name="Pangilinan J."/>
            <person name="Park H.-J."/>
            <person name="Ramirez L."/>
            <person name="Alfaro M."/>
            <person name="Sun H."/>
            <person name="Tritt A."/>
            <person name="Yoshinaga Y."/>
            <person name="Zwiers L.-H."/>
            <person name="Turgeon B."/>
            <person name="Goodwin S."/>
            <person name="Spatafora J."/>
            <person name="Crous P."/>
            <person name="Grigoriev I."/>
        </authorList>
    </citation>
    <scope>NUCLEOTIDE SEQUENCE</scope>
    <source>
        <strain evidence="4">CBS 130266</strain>
    </source>
</reference>
<dbReference type="Proteomes" id="UP000800235">
    <property type="component" value="Unassembled WGS sequence"/>
</dbReference>
<dbReference type="EMBL" id="MU007056">
    <property type="protein sequence ID" value="KAF2428089.1"/>
    <property type="molecule type" value="Genomic_DNA"/>
</dbReference>
<dbReference type="Gene3D" id="3.40.50.1820">
    <property type="entry name" value="alpha/beta hydrolase"/>
    <property type="match status" value="1"/>
</dbReference>
<proteinExistence type="predicted"/>
<keyword evidence="5" id="KW-1185">Reference proteome</keyword>
<dbReference type="InterPro" id="IPR029058">
    <property type="entry name" value="AB_hydrolase_fold"/>
</dbReference>